<dbReference type="OrthoDB" id="9800445at2"/>
<dbReference type="InterPro" id="IPR002869">
    <property type="entry name" value="Pyrv_flavodox_OxRed_cen"/>
</dbReference>
<dbReference type="Gene3D" id="3.40.920.10">
    <property type="entry name" value="Pyruvate-ferredoxin oxidoreductase, PFOR, domain III"/>
    <property type="match status" value="1"/>
</dbReference>
<name>A0A328VM21_9CHLR</name>
<dbReference type="PANTHER" id="PTHR43854">
    <property type="entry name" value="INDOLEPYRUVATE OXIDOREDUCTASE SUBUNIT IORB"/>
    <property type="match status" value="1"/>
</dbReference>
<keyword evidence="1" id="KW-0560">Oxidoreductase</keyword>
<feature type="domain" description="Pyruvate/ketoisovalerate oxidoreductase catalytic" evidence="2">
    <location>
        <begin position="20"/>
        <end position="206"/>
    </location>
</feature>
<evidence type="ECO:0000313" key="4">
    <source>
        <dbReference type="Proteomes" id="UP000248706"/>
    </source>
</evidence>
<protein>
    <recommendedName>
        <fullName evidence="2">Pyruvate/ketoisovalerate oxidoreductase catalytic domain-containing protein</fullName>
    </recommendedName>
</protein>
<organism evidence="3 4">
    <name type="scientific">Thermogemmatispora tikiterensis</name>
    <dbReference type="NCBI Taxonomy" id="1825093"/>
    <lineage>
        <taxon>Bacteria</taxon>
        <taxon>Bacillati</taxon>
        <taxon>Chloroflexota</taxon>
        <taxon>Ktedonobacteria</taxon>
        <taxon>Thermogemmatisporales</taxon>
        <taxon>Thermogemmatisporaceae</taxon>
        <taxon>Thermogemmatispora</taxon>
    </lineage>
</organism>
<comment type="caution">
    <text evidence="3">The sequence shown here is derived from an EMBL/GenBank/DDBJ whole genome shotgun (WGS) entry which is preliminary data.</text>
</comment>
<gene>
    <name evidence="3" type="ORF">A4R35_15030</name>
</gene>
<dbReference type="PANTHER" id="PTHR43854:SF1">
    <property type="entry name" value="INDOLEPYRUVATE OXIDOREDUCTASE SUBUNIT IORB"/>
    <property type="match status" value="1"/>
</dbReference>
<reference evidence="3 4" key="1">
    <citation type="submission" date="2016-08" db="EMBL/GenBank/DDBJ databases">
        <title>Analysis of Carbohydrate Active Enzymes in Thermogemmatispora T81 Reveals Carbohydrate Degradation Ability.</title>
        <authorList>
            <person name="Tomazini A."/>
            <person name="Lal S."/>
            <person name="Stott M."/>
            <person name="Henrissat B."/>
            <person name="Polikarpov I."/>
            <person name="Sparling R."/>
            <person name="Levin D.B."/>
        </authorList>
    </citation>
    <scope>NUCLEOTIDE SEQUENCE [LARGE SCALE GENOMIC DNA]</scope>
    <source>
        <strain evidence="3 4">T81</strain>
    </source>
</reference>
<evidence type="ECO:0000313" key="3">
    <source>
        <dbReference type="EMBL" id="RAQ96850.1"/>
    </source>
</evidence>
<dbReference type="AlphaFoldDB" id="A0A328VM21"/>
<keyword evidence="4" id="KW-1185">Reference proteome</keyword>
<dbReference type="GO" id="GO:0016903">
    <property type="term" value="F:oxidoreductase activity, acting on the aldehyde or oxo group of donors"/>
    <property type="evidence" value="ECO:0007669"/>
    <property type="project" value="InterPro"/>
</dbReference>
<dbReference type="RefSeq" id="WP_112430762.1">
    <property type="nucleotide sequence ID" value="NZ_MCIF01000002.1"/>
</dbReference>
<dbReference type="Proteomes" id="UP000248706">
    <property type="component" value="Unassembled WGS sequence"/>
</dbReference>
<evidence type="ECO:0000256" key="1">
    <source>
        <dbReference type="ARBA" id="ARBA00023002"/>
    </source>
</evidence>
<evidence type="ECO:0000259" key="2">
    <source>
        <dbReference type="Pfam" id="PF01558"/>
    </source>
</evidence>
<dbReference type="EMBL" id="MCIF01000002">
    <property type="protein sequence ID" value="RAQ96850.1"/>
    <property type="molecule type" value="Genomic_DNA"/>
</dbReference>
<dbReference type="Pfam" id="PF01558">
    <property type="entry name" value="POR"/>
    <property type="match status" value="1"/>
</dbReference>
<accession>A0A328VM21</accession>
<sequence length="222" mass="23464">MPESPERELRWQALVLAGVGGQGVQTALEVLALAADEVGLTLQTFAPLSLARLGGSACCHLRFGPVPTPRIAPGQADLLIVLEMSEVLRVLPLARAGALAFISTWRRPPLAAGLQGQPYPDQETLAAALRRGGVTGIFVEPRCCGWSRAGEEEPKSEEVPPGLLSLFMLAICCSATGLLPYAALERALAQRLEEEPAIAAVARRLFACAWQRGALLSLPPGA</sequence>
<dbReference type="InterPro" id="IPR019752">
    <property type="entry name" value="Pyrv/ketoisovalerate_OxRed_cat"/>
</dbReference>
<dbReference type="SUPFAM" id="SSF53323">
    <property type="entry name" value="Pyruvate-ferredoxin oxidoreductase, PFOR, domain III"/>
    <property type="match status" value="1"/>
</dbReference>
<dbReference type="InterPro" id="IPR052198">
    <property type="entry name" value="IorB_Oxidoreductase"/>
</dbReference>
<proteinExistence type="predicted"/>